<evidence type="ECO:0000313" key="1">
    <source>
        <dbReference type="EMBL" id="EXM38566.1"/>
    </source>
</evidence>
<evidence type="ECO:0000313" key="2">
    <source>
        <dbReference type="Proteomes" id="UP000021369"/>
    </source>
</evidence>
<dbReference type="Proteomes" id="UP000021369">
    <property type="component" value="Unassembled WGS sequence"/>
</dbReference>
<sequence length="118" mass="14025">MKKTIKQLRYEQAVKLASYRDPDCPELAILEAQSIMTSFYRLCKLSERNLYLSNDANKANLKSTTESEEREQKWFERLNKVFQNKYGLCLCYCGYMPSIGIRNENGSFTEKIERYFYE</sequence>
<name>A0A011VTK3_RUMAL</name>
<organism evidence="1 2">
    <name type="scientific">Ruminococcus albus SY3</name>
    <dbReference type="NCBI Taxonomy" id="1341156"/>
    <lineage>
        <taxon>Bacteria</taxon>
        <taxon>Bacillati</taxon>
        <taxon>Bacillota</taxon>
        <taxon>Clostridia</taxon>
        <taxon>Eubacteriales</taxon>
        <taxon>Oscillospiraceae</taxon>
        <taxon>Ruminococcus</taxon>
    </lineage>
</organism>
<protein>
    <submittedName>
        <fullName evidence="1">Uncharacterized protein</fullName>
    </submittedName>
</protein>
<comment type="caution">
    <text evidence="1">The sequence shown here is derived from an EMBL/GenBank/DDBJ whole genome shotgun (WGS) entry which is preliminary data.</text>
</comment>
<reference evidence="1 2" key="1">
    <citation type="submission" date="2013-06" db="EMBL/GenBank/DDBJ databases">
        <title>Rumen cellulosomics: divergent fiber-degrading strategies revealed by comparative genome-wide analysis of six Ruminococcal strains.</title>
        <authorList>
            <person name="Dassa B."/>
            <person name="Borovok I."/>
            <person name="Lamed R."/>
            <person name="Flint H."/>
            <person name="Yeoman C.J."/>
            <person name="White B."/>
            <person name="Bayer E.A."/>
        </authorList>
    </citation>
    <scope>NUCLEOTIDE SEQUENCE [LARGE SCALE GENOMIC DNA]</scope>
    <source>
        <strain evidence="1 2">SY3</strain>
    </source>
</reference>
<dbReference type="EMBL" id="JEOB01000004">
    <property type="protein sequence ID" value="EXM38566.1"/>
    <property type="molecule type" value="Genomic_DNA"/>
</dbReference>
<proteinExistence type="predicted"/>
<accession>A0A011VTK3</accession>
<dbReference type="AlphaFoldDB" id="A0A011VTK3"/>
<keyword evidence="2" id="KW-1185">Reference proteome</keyword>
<gene>
    <name evidence="1" type="ORF">RASY3_14750</name>
</gene>